<gene>
    <name evidence="9" type="ordered locus">Caci_0408</name>
</gene>
<dbReference type="RefSeq" id="WP_012784655.1">
    <property type="nucleotide sequence ID" value="NC_013131.1"/>
</dbReference>
<keyword evidence="3 7" id="KW-0812">Transmembrane</keyword>
<dbReference type="PANTHER" id="PTHR42718">
    <property type="entry name" value="MAJOR FACILITATOR SUPERFAMILY MULTIDRUG TRANSPORTER MFSC"/>
    <property type="match status" value="1"/>
</dbReference>
<feature type="transmembrane region" description="Helical" evidence="7">
    <location>
        <begin position="365"/>
        <end position="384"/>
    </location>
</feature>
<dbReference type="STRING" id="479433.Caci_0408"/>
<protein>
    <submittedName>
        <fullName evidence="9">Major facilitator superfamily MFS_1</fullName>
    </submittedName>
</protein>
<dbReference type="InterPro" id="IPR011701">
    <property type="entry name" value="MFS"/>
</dbReference>
<dbReference type="InParanoid" id="C7PVK4"/>
<dbReference type="InterPro" id="IPR020846">
    <property type="entry name" value="MFS_dom"/>
</dbReference>
<comment type="subcellular location">
    <subcellularLocation>
        <location evidence="1">Cell membrane</location>
        <topology evidence="1">Multi-pass membrane protein</topology>
    </subcellularLocation>
</comment>
<dbReference type="Gene3D" id="1.20.1250.20">
    <property type="entry name" value="MFS general substrate transporter like domains"/>
    <property type="match status" value="1"/>
</dbReference>
<evidence type="ECO:0000313" key="10">
    <source>
        <dbReference type="Proteomes" id="UP000000851"/>
    </source>
</evidence>
<dbReference type="GO" id="GO:0005886">
    <property type="term" value="C:plasma membrane"/>
    <property type="evidence" value="ECO:0007669"/>
    <property type="project" value="UniProtKB-SubCell"/>
</dbReference>
<feature type="compositionally biased region" description="Low complexity" evidence="6">
    <location>
        <begin position="27"/>
        <end position="42"/>
    </location>
</feature>
<evidence type="ECO:0000259" key="8">
    <source>
        <dbReference type="PROSITE" id="PS50850"/>
    </source>
</evidence>
<feature type="transmembrane region" description="Helical" evidence="7">
    <location>
        <begin position="302"/>
        <end position="326"/>
    </location>
</feature>
<accession>C7PVK4</accession>
<feature type="transmembrane region" description="Helical" evidence="7">
    <location>
        <begin position="264"/>
        <end position="281"/>
    </location>
</feature>
<evidence type="ECO:0000256" key="1">
    <source>
        <dbReference type="ARBA" id="ARBA00004651"/>
    </source>
</evidence>
<dbReference type="PROSITE" id="PS50850">
    <property type="entry name" value="MFS"/>
    <property type="match status" value="1"/>
</dbReference>
<feature type="domain" description="Major facilitator superfamily (MFS) profile" evidence="8">
    <location>
        <begin position="48"/>
        <end position="486"/>
    </location>
</feature>
<dbReference type="HOGENOM" id="CLU_000960_28_2_11"/>
<feature type="transmembrane region" description="Helical" evidence="7">
    <location>
        <begin position="396"/>
        <end position="416"/>
    </location>
</feature>
<feature type="transmembrane region" description="Helical" evidence="7">
    <location>
        <begin position="114"/>
        <end position="133"/>
    </location>
</feature>
<evidence type="ECO:0000256" key="2">
    <source>
        <dbReference type="ARBA" id="ARBA00022448"/>
    </source>
</evidence>
<dbReference type="PANTHER" id="PTHR42718:SF9">
    <property type="entry name" value="MAJOR FACILITATOR SUPERFAMILY MULTIDRUG TRANSPORTER MFSC"/>
    <property type="match status" value="1"/>
</dbReference>
<feature type="transmembrane region" description="Helical" evidence="7">
    <location>
        <begin position="201"/>
        <end position="219"/>
    </location>
</feature>
<evidence type="ECO:0000256" key="7">
    <source>
        <dbReference type="SAM" id="Phobius"/>
    </source>
</evidence>
<dbReference type="Pfam" id="PF07690">
    <property type="entry name" value="MFS_1"/>
    <property type="match status" value="1"/>
</dbReference>
<feature type="transmembrane region" description="Helical" evidence="7">
    <location>
        <begin position="82"/>
        <end position="102"/>
    </location>
</feature>
<evidence type="ECO:0000256" key="6">
    <source>
        <dbReference type="SAM" id="MobiDB-lite"/>
    </source>
</evidence>
<evidence type="ECO:0000256" key="4">
    <source>
        <dbReference type="ARBA" id="ARBA00022989"/>
    </source>
</evidence>
<name>C7PVK4_CATAD</name>
<dbReference type="GO" id="GO:0022857">
    <property type="term" value="F:transmembrane transporter activity"/>
    <property type="evidence" value="ECO:0007669"/>
    <property type="project" value="InterPro"/>
</dbReference>
<evidence type="ECO:0000256" key="5">
    <source>
        <dbReference type="ARBA" id="ARBA00023136"/>
    </source>
</evidence>
<feature type="region of interest" description="Disordered" evidence="6">
    <location>
        <begin position="1"/>
        <end position="42"/>
    </location>
</feature>
<proteinExistence type="predicted"/>
<evidence type="ECO:0000256" key="3">
    <source>
        <dbReference type="ARBA" id="ARBA00022692"/>
    </source>
</evidence>
<feature type="transmembrane region" description="Helical" evidence="7">
    <location>
        <begin position="332"/>
        <end position="353"/>
    </location>
</feature>
<dbReference type="eggNOG" id="COG0477">
    <property type="taxonomic scope" value="Bacteria"/>
</dbReference>
<sequence>MPQTDSLARDAERVGSGAEARFDSDARSGSGSGSSSGSARSVGSPKLTLFAALLGFVMIALDASAVNVALPAVGRGLGGSTAGLQWIVDAYTLMFAALLLSAGAFSDRLGASRLYGGGAAAFTLASVACGLAPSLGFLIGARLVQGSAAALMLPSSLALVRQAFPDASARAAAIAQWTMAGAASTAVGPVLGGALTSSVSWRSIFFLNLPVGLVILGALRRTERSVRRPAPLDLPGQLTAIVGLAALTYGVISGGASGFGRPQAWASVLLALVSFGAFGVVEHRATEPMLPLGLLRDRVVAVCLAVGFVVNAAYYGLIFVFGLFAQDILGRSAVGAGLVFMPTAILCTITNLFSARAAARWGARTPVLVGQLACAAGLLVLLLVNTHTSALELALLLLPLAGGLGFAVPSLTAMMLSGIAPERAGLAGGVLNSFRQTGGALAVAGFGALVAQHGGFVTGLHVSLLISVALLAVTTLGTLALPKVGRR</sequence>
<organism evidence="9 10">
    <name type="scientific">Catenulispora acidiphila (strain DSM 44928 / JCM 14897 / NBRC 102108 / NRRL B-24433 / ID139908)</name>
    <dbReference type="NCBI Taxonomy" id="479433"/>
    <lineage>
        <taxon>Bacteria</taxon>
        <taxon>Bacillati</taxon>
        <taxon>Actinomycetota</taxon>
        <taxon>Actinomycetes</taxon>
        <taxon>Catenulisporales</taxon>
        <taxon>Catenulisporaceae</taxon>
        <taxon>Catenulispora</taxon>
    </lineage>
</organism>
<evidence type="ECO:0000313" key="9">
    <source>
        <dbReference type="EMBL" id="ACU69360.1"/>
    </source>
</evidence>
<feature type="transmembrane region" description="Helical" evidence="7">
    <location>
        <begin position="462"/>
        <end position="481"/>
    </location>
</feature>
<dbReference type="OrthoDB" id="9781469at2"/>
<keyword evidence="10" id="KW-1185">Reference proteome</keyword>
<dbReference type="Proteomes" id="UP000000851">
    <property type="component" value="Chromosome"/>
</dbReference>
<dbReference type="EMBL" id="CP001700">
    <property type="protein sequence ID" value="ACU69360.1"/>
    <property type="molecule type" value="Genomic_DNA"/>
</dbReference>
<dbReference type="Gene3D" id="1.20.1720.10">
    <property type="entry name" value="Multidrug resistance protein D"/>
    <property type="match status" value="1"/>
</dbReference>
<feature type="transmembrane region" description="Helical" evidence="7">
    <location>
        <begin position="139"/>
        <end position="160"/>
    </location>
</feature>
<keyword evidence="4 7" id="KW-1133">Transmembrane helix</keyword>
<feature type="transmembrane region" description="Helical" evidence="7">
    <location>
        <begin position="172"/>
        <end position="195"/>
    </location>
</feature>
<dbReference type="KEGG" id="cai:Caci_0408"/>
<feature type="transmembrane region" description="Helical" evidence="7">
    <location>
        <begin position="437"/>
        <end position="456"/>
    </location>
</feature>
<feature type="transmembrane region" description="Helical" evidence="7">
    <location>
        <begin position="231"/>
        <end position="252"/>
    </location>
</feature>
<feature type="transmembrane region" description="Helical" evidence="7">
    <location>
        <begin position="47"/>
        <end position="70"/>
    </location>
</feature>
<keyword evidence="5 7" id="KW-0472">Membrane</keyword>
<reference evidence="9 10" key="1">
    <citation type="journal article" date="2009" name="Stand. Genomic Sci.">
        <title>Complete genome sequence of Catenulispora acidiphila type strain (ID 139908).</title>
        <authorList>
            <person name="Copeland A."/>
            <person name="Lapidus A."/>
            <person name="Glavina Del Rio T."/>
            <person name="Nolan M."/>
            <person name="Lucas S."/>
            <person name="Chen F."/>
            <person name="Tice H."/>
            <person name="Cheng J.F."/>
            <person name="Bruce D."/>
            <person name="Goodwin L."/>
            <person name="Pitluck S."/>
            <person name="Mikhailova N."/>
            <person name="Pati A."/>
            <person name="Ivanova N."/>
            <person name="Mavromatis K."/>
            <person name="Chen A."/>
            <person name="Palaniappan K."/>
            <person name="Chain P."/>
            <person name="Land M."/>
            <person name="Hauser L."/>
            <person name="Chang Y.J."/>
            <person name="Jeffries C.D."/>
            <person name="Chertkov O."/>
            <person name="Brettin T."/>
            <person name="Detter J.C."/>
            <person name="Han C."/>
            <person name="Ali Z."/>
            <person name="Tindall B.J."/>
            <person name="Goker M."/>
            <person name="Bristow J."/>
            <person name="Eisen J.A."/>
            <person name="Markowitz V."/>
            <person name="Hugenholtz P."/>
            <person name="Kyrpides N.C."/>
            <person name="Klenk H.P."/>
        </authorList>
    </citation>
    <scope>NUCLEOTIDE SEQUENCE [LARGE SCALE GENOMIC DNA]</scope>
    <source>
        <strain evidence="10">DSM 44928 / JCM 14897 / NBRC 102108 / NRRL B-24433 / ID139908</strain>
    </source>
</reference>
<keyword evidence="2" id="KW-0813">Transport</keyword>
<dbReference type="CDD" id="cd17321">
    <property type="entry name" value="MFS_MMR_MDR_like"/>
    <property type="match status" value="1"/>
</dbReference>
<dbReference type="InterPro" id="IPR036259">
    <property type="entry name" value="MFS_trans_sf"/>
</dbReference>
<dbReference type="SUPFAM" id="SSF103473">
    <property type="entry name" value="MFS general substrate transporter"/>
    <property type="match status" value="1"/>
</dbReference>
<dbReference type="AlphaFoldDB" id="C7PVK4"/>